<sequence>MEDPVQLSPNERIIVEALATHGSIGATVADLCHDHSMLVQTVSTTMTRLHRWGLVKTTGKRRSRATGTAGKVWQVV</sequence>
<dbReference type="Gene3D" id="1.10.10.10">
    <property type="entry name" value="Winged helix-like DNA-binding domain superfamily/Winged helix DNA-binding domain"/>
    <property type="match status" value="1"/>
</dbReference>
<dbReference type="InterPro" id="IPR036388">
    <property type="entry name" value="WH-like_DNA-bd_sf"/>
</dbReference>
<dbReference type="EMBL" id="QKQS01000001">
    <property type="protein sequence ID" value="PZA13970.1"/>
    <property type="molecule type" value="Genomic_DNA"/>
</dbReference>
<comment type="caution">
    <text evidence="1">The sequence shown here is derived from an EMBL/GenBank/DDBJ whole genome shotgun (WGS) entry which is preliminary data.</text>
</comment>
<organism evidence="1 2">
    <name type="scientific">Rhodopseudomonas palustris</name>
    <dbReference type="NCBI Taxonomy" id="1076"/>
    <lineage>
        <taxon>Bacteria</taxon>
        <taxon>Pseudomonadati</taxon>
        <taxon>Pseudomonadota</taxon>
        <taxon>Alphaproteobacteria</taxon>
        <taxon>Hyphomicrobiales</taxon>
        <taxon>Nitrobacteraceae</taxon>
        <taxon>Rhodopseudomonas</taxon>
    </lineage>
</organism>
<evidence type="ECO:0008006" key="3">
    <source>
        <dbReference type="Google" id="ProtNLM"/>
    </source>
</evidence>
<proteinExistence type="predicted"/>
<evidence type="ECO:0000313" key="2">
    <source>
        <dbReference type="Proteomes" id="UP000248134"/>
    </source>
</evidence>
<name>A0A323UQL9_RHOPL</name>
<protein>
    <recommendedName>
        <fullName evidence="3">MarR family transcriptional regulator</fullName>
    </recommendedName>
</protein>
<reference evidence="1 2" key="1">
    <citation type="submission" date="2018-06" db="EMBL/GenBank/DDBJ databases">
        <title>Draft Whole-Genome Sequence of the purple photosynthetic bacterium Rhodospeudomonas palustris XCP.</title>
        <authorList>
            <person name="Rayyan A."/>
            <person name="Meyer T.E."/>
            <person name="Kyndt J.A."/>
        </authorList>
    </citation>
    <scope>NUCLEOTIDE SEQUENCE [LARGE SCALE GENOMIC DNA]</scope>
    <source>
        <strain evidence="1 2">XCP</strain>
    </source>
</reference>
<gene>
    <name evidence="1" type="ORF">DNX69_00650</name>
</gene>
<dbReference type="SUPFAM" id="SSF46785">
    <property type="entry name" value="Winged helix' DNA-binding domain"/>
    <property type="match status" value="1"/>
</dbReference>
<dbReference type="AlphaFoldDB" id="A0A323UQL9"/>
<evidence type="ECO:0000313" key="1">
    <source>
        <dbReference type="EMBL" id="PZA13970.1"/>
    </source>
</evidence>
<dbReference type="InterPro" id="IPR036390">
    <property type="entry name" value="WH_DNA-bd_sf"/>
</dbReference>
<dbReference type="Proteomes" id="UP000248134">
    <property type="component" value="Unassembled WGS sequence"/>
</dbReference>
<accession>A0A323UQL9</accession>